<dbReference type="Proteomes" id="UP000313066">
    <property type="component" value="Unassembled WGS sequence"/>
</dbReference>
<gene>
    <name evidence="2" type="ORF">FH610_012950</name>
</gene>
<dbReference type="RefSeq" id="WP_139574594.1">
    <property type="nucleotide sequence ID" value="NZ_VDMA02000006.1"/>
</dbReference>
<keyword evidence="1" id="KW-1133">Transmembrane helix</keyword>
<keyword evidence="1" id="KW-0472">Membrane</keyword>
<name>A0A5N6BWB8_9ACTN</name>
<keyword evidence="3" id="KW-1185">Reference proteome</keyword>
<comment type="caution">
    <text evidence="2">The sequence shown here is derived from an EMBL/GenBank/DDBJ whole genome shotgun (WGS) entry which is preliminary data.</text>
</comment>
<proteinExistence type="predicted"/>
<feature type="transmembrane region" description="Helical" evidence="1">
    <location>
        <begin position="74"/>
        <end position="91"/>
    </location>
</feature>
<accession>A0A5N6BWB8</accession>
<evidence type="ECO:0000313" key="3">
    <source>
        <dbReference type="Proteomes" id="UP000313066"/>
    </source>
</evidence>
<evidence type="ECO:0000256" key="1">
    <source>
        <dbReference type="SAM" id="Phobius"/>
    </source>
</evidence>
<protein>
    <submittedName>
        <fullName evidence="2">Uncharacterized protein</fullName>
    </submittedName>
</protein>
<evidence type="ECO:0000313" key="2">
    <source>
        <dbReference type="EMBL" id="KAB8184826.1"/>
    </source>
</evidence>
<dbReference type="EMBL" id="VDMA02000006">
    <property type="protein sequence ID" value="KAB8184826.1"/>
    <property type="molecule type" value="Genomic_DNA"/>
</dbReference>
<feature type="transmembrane region" description="Helical" evidence="1">
    <location>
        <begin position="36"/>
        <end position="53"/>
    </location>
</feature>
<keyword evidence="1" id="KW-0812">Transmembrane</keyword>
<organism evidence="2 3">
    <name type="scientific">Microbispora catharanthi</name>
    <dbReference type="NCBI Taxonomy" id="1712871"/>
    <lineage>
        <taxon>Bacteria</taxon>
        <taxon>Bacillati</taxon>
        <taxon>Actinomycetota</taxon>
        <taxon>Actinomycetes</taxon>
        <taxon>Streptosporangiales</taxon>
        <taxon>Streptosporangiaceae</taxon>
        <taxon>Microbispora</taxon>
    </lineage>
</organism>
<sequence>MLTWEDSIGPQHQAPALQLQFRTVTKEKERDDPDDFSGISLGGAALMLTVMALRHPWQSLKELLRVVRRLGRRALRLAMVPAALMAAIVLSRRRDRRPTFEDYLHGRDEE</sequence>
<reference evidence="2 3" key="1">
    <citation type="submission" date="2019-10" db="EMBL/GenBank/DDBJ databases">
        <title>Nonomuraea sp. nov., isolated from Phyllanthus amarus.</title>
        <authorList>
            <person name="Klykleung N."/>
            <person name="Tanasupawat S."/>
        </authorList>
    </citation>
    <scope>NUCLEOTIDE SEQUENCE [LARGE SCALE GENOMIC DNA]</scope>
    <source>
        <strain evidence="2 3">CR1-09</strain>
    </source>
</reference>
<dbReference type="AlphaFoldDB" id="A0A5N6BWB8"/>